<evidence type="ECO:0000256" key="1">
    <source>
        <dbReference type="SAM" id="MobiDB-lite"/>
    </source>
</evidence>
<gene>
    <name evidence="2" type="ORF">FRACYDRAFT_240689</name>
</gene>
<feature type="region of interest" description="Disordered" evidence="1">
    <location>
        <begin position="303"/>
        <end position="392"/>
    </location>
</feature>
<feature type="region of interest" description="Disordered" evidence="1">
    <location>
        <begin position="110"/>
        <end position="132"/>
    </location>
</feature>
<keyword evidence="3" id="KW-1185">Reference proteome</keyword>
<name>A0A1E7FCU5_9STRA</name>
<feature type="compositionally biased region" description="Low complexity" evidence="1">
    <location>
        <begin position="363"/>
        <end position="380"/>
    </location>
</feature>
<proteinExistence type="predicted"/>
<feature type="compositionally biased region" description="Basic and acidic residues" evidence="1">
    <location>
        <begin position="306"/>
        <end position="331"/>
    </location>
</feature>
<organism evidence="2 3">
    <name type="scientific">Fragilariopsis cylindrus CCMP1102</name>
    <dbReference type="NCBI Taxonomy" id="635003"/>
    <lineage>
        <taxon>Eukaryota</taxon>
        <taxon>Sar</taxon>
        <taxon>Stramenopiles</taxon>
        <taxon>Ochrophyta</taxon>
        <taxon>Bacillariophyta</taxon>
        <taxon>Bacillariophyceae</taxon>
        <taxon>Bacillariophycidae</taxon>
        <taxon>Bacillariales</taxon>
        <taxon>Bacillariaceae</taxon>
        <taxon>Fragilariopsis</taxon>
    </lineage>
</organism>
<dbReference type="InParanoid" id="A0A1E7FCU5"/>
<feature type="compositionally biased region" description="Polar residues" evidence="1">
    <location>
        <begin position="336"/>
        <end position="347"/>
    </location>
</feature>
<dbReference type="KEGG" id="fcy:FRACYDRAFT_240689"/>
<accession>A0A1E7FCU5</accession>
<protein>
    <submittedName>
        <fullName evidence="2">Uncharacterized protein</fullName>
    </submittedName>
</protein>
<evidence type="ECO:0000313" key="2">
    <source>
        <dbReference type="EMBL" id="OEU15990.1"/>
    </source>
</evidence>
<reference evidence="2 3" key="1">
    <citation type="submission" date="2016-09" db="EMBL/GenBank/DDBJ databases">
        <title>Extensive genetic diversity and differential bi-allelic expression allows diatom success in the polar Southern Ocean.</title>
        <authorList>
            <consortium name="DOE Joint Genome Institute"/>
            <person name="Mock T."/>
            <person name="Otillar R.P."/>
            <person name="Strauss J."/>
            <person name="Dupont C."/>
            <person name="Frickenhaus S."/>
            <person name="Maumus F."/>
            <person name="Mcmullan M."/>
            <person name="Sanges R."/>
            <person name="Schmutz J."/>
            <person name="Toseland A."/>
            <person name="Valas R."/>
            <person name="Veluchamy A."/>
            <person name="Ward B.J."/>
            <person name="Allen A."/>
            <person name="Barry K."/>
            <person name="Falciatore A."/>
            <person name="Ferrante M."/>
            <person name="Fortunato A.E."/>
            <person name="Gloeckner G."/>
            <person name="Gruber A."/>
            <person name="Hipkin R."/>
            <person name="Janech M."/>
            <person name="Kroth P."/>
            <person name="Leese F."/>
            <person name="Lindquist E."/>
            <person name="Lyon B.R."/>
            <person name="Martin J."/>
            <person name="Mayer C."/>
            <person name="Parker M."/>
            <person name="Quesneville H."/>
            <person name="Raymond J."/>
            <person name="Uhlig C."/>
            <person name="Valentin K.U."/>
            <person name="Worden A.Z."/>
            <person name="Armbrust E.V."/>
            <person name="Bowler C."/>
            <person name="Green B."/>
            <person name="Moulton V."/>
            <person name="Van Oosterhout C."/>
            <person name="Grigoriev I."/>
        </authorList>
    </citation>
    <scope>NUCLEOTIDE SEQUENCE [LARGE SCALE GENOMIC DNA]</scope>
    <source>
        <strain evidence="2 3">CCMP1102</strain>
    </source>
</reference>
<sequence>MILTSSTLLSNSALKKVVKAPHIIANALDWKIGVGIPATVLTIDVYTDRIGLALATVDHDKQQQQQSNNCTGRTKYDQLTTRTAAAAAAAVTNRTYFSCKVLDSIPLFPPSTNNKRRTRNNNDNSKKKKRIAVSPEDKYRLLRLVQEHSISGFIVSWPLQKDTGLMGASCGRTLFTIEQLLLENDEEEKDYDNKYTKIFTPNRPICFWDGGMHNINSNHNNKTDQQEQEQPQPDIFGRCSIYARTSTRKEHRASKEQYYPQNEFSTMNAMKVWEDFYQTHWPITTTHNKNNNSDGVDNDTIMQKQQRQEKQIKEEQQQEQLQQERERENNHHVNYPTHNNSNKNTLNRNDDVFRFSSLVQQPNNNSDSNNNDNNNDSNSNPELLSSPYISTRRRRTLAATSSLVSMA</sequence>
<dbReference type="EMBL" id="KV784359">
    <property type="protein sequence ID" value="OEU15990.1"/>
    <property type="molecule type" value="Genomic_DNA"/>
</dbReference>
<dbReference type="Proteomes" id="UP000095751">
    <property type="component" value="Unassembled WGS sequence"/>
</dbReference>
<dbReference type="AlphaFoldDB" id="A0A1E7FCU5"/>
<evidence type="ECO:0000313" key="3">
    <source>
        <dbReference type="Proteomes" id="UP000095751"/>
    </source>
</evidence>